<reference evidence="3 4" key="1">
    <citation type="submission" date="2015-06" db="EMBL/GenBank/DDBJ databases">
        <title>Survival trade-offs in plant roots during colonization by closely related pathogenic and mutualistic fungi.</title>
        <authorList>
            <person name="Hacquard S."/>
            <person name="Kracher B."/>
            <person name="Hiruma K."/>
            <person name="Weinman A."/>
            <person name="Muench P."/>
            <person name="Garrido Oter R."/>
            <person name="Ver Loren van Themaat E."/>
            <person name="Dallerey J.-F."/>
            <person name="Damm U."/>
            <person name="Henrissat B."/>
            <person name="Lespinet O."/>
            <person name="Thon M."/>
            <person name="Kemen E."/>
            <person name="McHardy A.C."/>
            <person name="Schulze-Lefert P."/>
            <person name="O'Connell R.J."/>
        </authorList>
    </citation>
    <scope>NUCLEOTIDE SEQUENCE [LARGE SCALE GENOMIC DNA]</scope>
    <source>
        <strain evidence="3 4">MAFF 238704</strain>
    </source>
</reference>
<evidence type="ECO:0000256" key="1">
    <source>
        <dbReference type="SAM" id="Phobius"/>
    </source>
</evidence>
<comment type="caution">
    <text evidence="3">The sequence shown here is derived from an EMBL/GenBank/DDBJ whole genome shotgun (WGS) entry which is preliminary data.</text>
</comment>
<proteinExistence type="predicted"/>
<gene>
    <name evidence="3" type="ORF">CI238_13481</name>
</gene>
<keyword evidence="1" id="KW-1133">Transmembrane helix</keyword>
<feature type="transmembrane region" description="Helical" evidence="1">
    <location>
        <begin position="20"/>
        <end position="40"/>
    </location>
</feature>
<feature type="transmembrane region" description="Helical" evidence="1">
    <location>
        <begin position="91"/>
        <end position="109"/>
    </location>
</feature>
<organism evidence="3 4">
    <name type="scientific">Colletotrichum incanum</name>
    <name type="common">Soybean anthracnose fungus</name>
    <dbReference type="NCBI Taxonomy" id="1573173"/>
    <lineage>
        <taxon>Eukaryota</taxon>
        <taxon>Fungi</taxon>
        <taxon>Dikarya</taxon>
        <taxon>Ascomycota</taxon>
        <taxon>Pezizomycotina</taxon>
        <taxon>Sordariomycetes</taxon>
        <taxon>Hypocreomycetidae</taxon>
        <taxon>Glomerellales</taxon>
        <taxon>Glomerellaceae</taxon>
        <taxon>Colletotrichum</taxon>
        <taxon>Colletotrichum spaethianum species complex</taxon>
    </lineage>
</organism>
<evidence type="ECO:0000259" key="2">
    <source>
        <dbReference type="Pfam" id="PF20684"/>
    </source>
</evidence>
<dbReference type="InterPro" id="IPR049326">
    <property type="entry name" value="Rhodopsin_dom_fungi"/>
</dbReference>
<keyword evidence="1" id="KW-0472">Membrane</keyword>
<accession>A0A162NEK9</accession>
<keyword evidence="1" id="KW-0812">Transmembrane</keyword>
<sequence>MEGYTANLPTSQPWLSLASYLAFSIGGAIAILTTGCRLAFQWIQNDVKWADCLMLPAWALSVVPQAILIFVIRSSHPSLAWGYAAELARLLSHSITKTSLVLLSIRLFPLTWQTWAGRVNLMVISVYAIAISGVLIYRISISVSVTTTTNELTPGTLNLPIAATGAGIITDLLLAILPIPTVLRLQMT</sequence>
<feature type="non-terminal residue" evidence="3">
    <location>
        <position position="188"/>
    </location>
</feature>
<keyword evidence="4" id="KW-1185">Reference proteome</keyword>
<feature type="domain" description="Rhodopsin" evidence="2">
    <location>
        <begin position="37"/>
        <end position="187"/>
    </location>
</feature>
<name>A0A162NEK9_COLIC</name>
<feature type="transmembrane region" description="Helical" evidence="1">
    <location>
        <begin position="52"/>
        <end position="71"/>
    </location>
</feature>
<dbReference type="EMBL" id="LFIW01000565">
    <property type="protein sequence ID" value="KZL85870.1"/>
    <property type="molecule type" value="Genomic_DNA"/>
</dbReference>
<dbReference type="AlphaFoldDB" id="A0A162NEK9"/>
<feature type="transmembrane region" description="Helical" evidence="1">
    <location>
        <begin position="161"/>
        <end position="183"/>
    </location>
</feature>
<dbReference type="Pfam" id="PF20684">
    <property type="entry name" value="Fung_rhodopsin"/>
    <property type="match status" value="1"/>
</dbReference>
<feature type="transmembrane region" description="Helical" evidence="1">
    <location>
        <begin position="121"/>
        <end position="141"/>
    </location>
</feature>
<evidence type="ECO:0000313" key="3">
    <source>
        <dbReference type="EMBL" id="KZL85870.1"/>
    </source>
</evidence>
<protein>
    <submittedName>
        <fullName evidence="3">Integral membrane protein</fullName>
    </submittedName>
</protein>
<evidence type="ECO:0000313" key="4">
    <source>
        <dbReference type="Proteomes" id="UP000076584"/>
    </source>
</evidence>
<dbReference type="Proteomes" id="UP000076584">
    <property type="component" value="Unassembled WGS sequence"/>
</dbReference>